<dbReference type="SUPFAM" id="SSF48371">
    <property type="entry name" value="ARM repeat"/>
    <property type="match status" value="1"/>
</dbReference>
<dbReference type="Pfam" id="PF13646">
    <property type="entry name" value="HEAT_2"/>
    <property type="match status" value="1"/>
</dbReference>
<organism evidence="2 3">
    <name type="scientific">Pseudomyxococcus hansupus</name>
    <dbReference type="NCBI Taxonomy" id="1297742"/>
    <lineage>
        <taxon>Bacteria</taxon>
        <taxon>Pseudomonadati</taxon>
        <taxon>Myxococcota</taxon>
        <taxon>Myxococcia</taxon>
        <taxon>Myxococcales</taxon>
        <taxon>Cystobacterineae</taxon>
        <taxon>Myxococcaceae</taxon>
        <taxon>Pseudomyxococcus</taxon>
    </lineage>
</organism>
<name>A0A0H4WJG6_9BACT</name>
<dbReference type="InterPro" id="IPR016024">
    <property type="entry name" value="ARM-type_fold"/>
</dbReference>
<evidence type="ECO:0000313" key="2">
    <source>
        <dbReference type="EMBL" id="AKQ63481.1"/>
    </source>
</evidence>
<evidence type="ECO:0008006" key="4">
    <source>
        <dbReference type="Google" id="ProtNLM"/>
    </source>
</evidence>
<keyword evidence="3" id="KW-1185">Reference proteome</keyword>
<evidence type="ECO:0000313" key="3">
    <source>
        <dbReference type="Proteomes" id="UP000009026"/>
    </source>
</evidence>
<evidence type="ECO:0000256" key="1">
    <source>
        <dbReference type="SAM" id="MobiDB-lite"/>
    </source>
</evidence>
<dbReference type="InterPro" id="IPR011989">
    <property type="entry name" value="ARM-like"/>
</dbReference>
<dbReference type="PATRIC" id="fig|1297742.4.peg.399"/>
<dbReference type="KEGG" id="mym:A176_000393"/>
<feature type="compositionally biased region" description="Low complexity" evidence="1">
    <location>
        <begin position="29"/>
        <end position="49"/>
    </location>
</feature>
<sequence length="376" mass="40985">MLVAVAVALLWSRLAPPPSPGDTAPLAVGGAAPQTPRGTPGAGAGASAPAEREPAVEQLPMPGCWDGLHAFDASVSMDTFRQALAAAIGSGDHYLATYLQERLTELVGTDPARALQVLEWARSASGPELGIYMDALKAAPAVHTSQVAQRLLKMGEDPGATLQQRSAALDALETQRKLTAGDIQRLKTLALDETLDSTAWVATRTLGRVMKEDFALTGNYAPYWKELLDIGSTSDDMAVRLLALEMPSYSNPVIGEESFDSLKRILANDRERDVREMAAFRLGLTTKPEQALDIFRDAFEKEHDLCVRWAIFRFAVRASGEKALPLLEQFAAKDPRFTQDYLEFRALYASGTVDFARIWLGKREHHNCLVEEGAPH</sequence>
<dbReference type="Proteomes" id="UP000009026">
    <property type="component" value="Chromosome"/>
</dbReference>
<reference evidence="2 3" key="1">
    <citation type="journal article" date="2016" name="PLoS ONE">
        <title>Complete Genome Sequence and Comparative Genomics of a Novel Myxobacterium Myxococcus hansupus.</title>
        <authorList>
            <person name="Sharma G."/>
            <person name="Narwani T."/>
            <person name="Subramanian S."/>
        </authorList>
    </citation>
    <scope>NUCLEOTIDE SEQUENCE [LARGE SCALE GENOMIC DNA]</scope>
    <source>
        <strain evidence="3">mixupus</strain>
    </source>
</reference>
<dbReference type="EMBL" id="CP012109">
    <property type="protein sequence ID" value="AKQ63481.1"/>
    <property type="molecule type" value="Genomic_DNA"/>
</dbReference>
<gene>
    <name evidence="2" type="ORF">A176_000393</name>
</gene>
<proteinExistence type="predicted"/>
<dbReference type="Gene3D" id="1.25.10.10">
    <property type="entry name" value="Leucine-rich Repeat Variant"/>
    <property type="match status" value="1"/>
</dbReference>
<dbReference type="STRING" id="1297742.A176_000393"/>
<accession>A0A0H4WJG6</accession>
<feature type="region of interest" description="Disordered" evidence="1">
    <location>
        <begin position="19"/>
        <end position="55"/>
    </location>
</feature>
<protein>
    <recommendedName>
        <fullName evidence="4">HEAT repeat domain-containing protein</fullName>
    </recommendedName>
</protein>
<dbReference type="AlphaFoldDB" id="A0A0H4WJG6"/>
<dbReference type="eggNOG" id="COG1413">
    <property type="taxonomic scope" value="Bacteria"/>
</dbReference>